<comment type="caution">
    <text evidence="7">The sequence shown here is derived from an EMBL/GenBank/DDBJ whole genome shotgun (WGS) entry which is preliminary data.</text>
</comment>
<gene>
    <name evidence="7" type="ORF">C882_3893</name>
</gene>
<dbReference type="PATRIC" id="fig|1238182.3.peg.1556"/>
<dbReference type="InterPro" id="IPR036162">
    <property type="entry name" value="Resolvase-like_N_sf"/>
</dbReference>
<dbReference type="GO" id="GO:0000150">
    <property type="term" value="F:DNA strand exchange activity"/>
    <property type="evidence" value="ECO:0007669"/>
    <property type="project" value="InterPro"/>
</dbReference>
<name>K9GZX3_9PROT</name>
<evidence type="ECO:0000313" key="7">
    <source>
        <dbReference type="EMBL" id="EKV31520.1"/>
    </source>
</evidence>
<keyword evidence="8" id="KW-1185">Reference proteome</keyword>
<evidence type="ECO:0000256" key="4">
    <source>
        <dbReference type="PIRSR" id="PIRSR606118-50"/>
    </source>
</evidence>
<dbReference type="SUPFAM" id="SSF53041">
    <property type="entry name" value="Resolvase-like"/>
    <property type="match status" value="1"/>
</dbReference>
<organism evidence="7 8">
    <name type="scientific">Caenispirillum salinarum AK4</name>
    <dbReference type="NCBI Taxonomy" id="1238182"/>
    <lineage>
        <taxon>Bacteria</taxon>
        <taxon>Pseudomonadati</taxon>
        <taxon>Pseudomonadota</taxon>
        <taxon>Alphaproteobacteria</taxon>
        <taxon>Rhodospirillales</taxon>
        <taxon>Novispirillaceae</taxon>
        <taxon>Caenispirillum</taxon>
    </lineage>
</organism>
<dbReference type="PANTHER" id="PTHR30461:SF2">
    <property type="entry name" value="SERINE RECOMBINASE PINE-RELATED"/>
    <property type="match status" value="1"/>
</dbReference>
<accession>K9GZX3</accession>
<dbReference type="OrthoDB" id="9800103at2"/>
<proteinExistence type="predicted"/>
<dbReference type="GO" id="GO:0015074">
    <property type="term" value="P:DNA integration"/>
    <property type="evidence" value="ECO:0007669"/>
    <property type="project" value="UniProtKB-KW"/>
</dbReference>
<dbReference type="GO" id="GO:0003677">
    <property type="term" value="F:DNA binding"/>
    <property type="evidence" value="ECO:0007669"/>
    <property type="project" value="UniProtKB-KW"/>
</dbReference>
<dbReference type="InterPro" id="IPR006119">
    <property type="entry name" value="Resolv_N"/>
</dbReference>
<feature type="active site" description="O-(5'-phospho-DNA)-serine intermediate" evidence="4 5">
    <location>
        <position position="12"/>
    </location>
</feature>
<evidence type="ECO:0000313" key="8">
    <source>
        <dbReference type="Proteomes" id="UP000009881"/>
    </source>
</evidence>
<dbReference type="PROSITE" id="PS00397">
    <property type="entry name" value="RECOMBINASES_1"/>
    <property type="match status" value="1"/>
</dbReference>
<evidence type="ECO:0000256" key="3">
    <source>
        <dbReference type="ARBA" id="ARBA00023172"/>
    </source>
</evidence>
<dbReference type="STRING" id="1238182.C882_3893"/>
<dbReference type="Pfam" id="PF00239">
    <property type="entry name" value="Resolvase"/>
    <property type="match status" value="1"/>
</dbReference>
<dbReference type="EMBL" id="ANHY01000006">
    <property type="protein sequence ID" value="EKV31520.1"/>
    <property type="molecule type" value="Genomic_DNA"/>
</dbReference>
<dbReference type="AlphaFoldDB" id="K9GZX3"/>
<dbReference type="InterPro" id="IPR006118">
    <property type="entry name" value="Recombinase_CS"/>
</dbReference>
<reference evidence="7 8" key="1">
    <citation type="journal article" date="2013" name="Genome Announc.">
        <title>Draft Genome Sequence of an Alphaproteobacterium, Caenispirillum salinarum AK4(T), Isolated from a Solar Saltern.</title>
        <authorList>
            <person name="Khatri I."/>
            <person name="Singh A."/>
            <person name="Korpole S."/>
            <person name="Pinnaka A.K."/>
            <person name="Subramanian S."/>
        </authorList>
    </citation>
    <scope>NUCLEOTIDE SEQUENCE [LARGE SCALE GENOMIC DNA]</scope>
    <source>
        <strain evidence="7 8">AK4</strain>
    </source>
</reference>
<evidence type="ECO:0000256" key="1">
    <source>
        <dbReference type="ARBA" id="ARBA00022908"/>
    </source>
</evidence>
<keyword evidence="2" id="KW-0238">DNA-binding</keyword>
<dbReference type="InterPro" id="IPR050639">
    <property type="entry name" value="SSR_resolvase"/>
</dbReference>
<dbReference type="Proteomes" id="UP000009881">
    <property type="component" value="Unassembled WGS sequence"/>
</dbReference>
<dbReference type="SMART" id="SM00857">
    <property type="entry name" value="Resolvase"/>
    <property type="match status" value="1"/>
</dbReference>
<protein>
    <submittedName>
        <fullName evidence="7">DNA-invertase</fullName>
    </submittedName>
</protein>
<dbReference type="eggNOG" id="COG1961">
    <property type="taxonomic scope" value="Bacteria"/>
</dbReference>
<keyword evidence="1" id="KW-0229">DNA integration</keyword>
<dbReference type="Gene3D" id="3.40.50.1390">
    <property type="entry name" value="Resolvase, N-terminal catalytic domain"/>
    <property type="match status" value="1"/>
</dbReference>
<dbReference type="RefSeq" id="WP_009540001.1">
    <property type="nucleotide sequence ID" value="NZ_ANHY01000006.1"/>
</dbReference>
<keyword evidence="3" id="KW-0233">DNA recombination</keyword>
<dbReference type="CDD" id="cd03768">
    <property type="entry name" value="SR_ResInv"/>
    <property type="match status" value="1"/>
</dbReference>
<dbReference type="PANTHER" id="PTHR30461">
    <property type="entry name" value="DNA-INVERTASE FROM LAMBDOID PROPHAGE"/>
    <property type="match status" value="1"/>
</dbReference>
<sequence length="201" mass="21679">MSKRVAIYARVSTSGQTVENQVRELRQWAERAGHTVALELRDEGISGAKGQDARPGLKALSEAVARREVDMVAAWSVDRLGRSLQDLVGLLNELQAFGCDLFLHQQALDTTTPAGRAMFQMCGVFAEFERGIIRERVASGLERAKAQGKRLGRPGVGDVREAKVRDLLKAGCGIRKAAREAGVGVSVAQRVAKDLKAAQAA</sequence>
<evidence type="ECO:0000256" key="5">
    <source>
        <dbReference type="PROSITE-ProRule" id="PRU10137"/>
    </source>
</evidence>
<dbReference type="PROSITE" id="PS51736">
    <property type="entry name" value="RECOMBINASES_3"/>
    <property type="match status" value="1"/>
</dbReference>
<evidence type="ECO:0000259" key="6">
    <source>
        <dbReference type="PROSITE" id="PS51736"/>
    </source>
</evidence>
<evidence type="ECO:0000256" key="2">
    <source>
        <dbReference type="ARBA" id="ARBA00023125"/>
    </source>
</evidence>
<feature type="domain" description="Resolvase/invertase-type recombinase catalytic" evidence="6">
    <location>
        <begin position="4"/>
        <end position="148"/>
    </location>
</feature>